<comment type="caution">
    <text evidence="3">The sequence shown here is derived from an EMBL/GenBank/DDBJ whole genome shotgun (WGS) entry which is preliminary data.</text>
</comment>
<keyword evidence="1" id="KW-0472">Membrane</keyword>
<feature type="transmembrane region" description="Helical" evidence="1">
    <location>
        <begin position="12"/>
        <end position="29"/>
    </location>
</feature>
<evidence type="ECO:0000259" key="2">
    <source>
        <dbReference type="Pfam" id="PF22694"/>
    </source>
</evidence>
<dbReference type="AlphaFoldDB" id="X0XW33"/>
<dbReference type="Pfam" id="PF22694">
    <property type="entry name" value="CtpB_N-like"/>
    <property type="match status" value="1"/>
</dbReference>
<organism evidence="3">
    <name type="scientific">marine sediment metagenome</name>
    <dbReference type="NCBI Taxonomy" id="412755"/>
    <lineage>
        <taxon>unclassified sequences</taxon>
        <taxon>metagenomes</taxon>
        <taxon>ecological metagenomes</taxon>
    </lineage>
</organism>
<evidence type="ECO:0000256" key="1">
    <source>
        <dbReference type="SAM" id="Phobius"/>
    </source>
</evidence>
<keyword evidence="1" id="KW-0812">Transmembrane</keyword>
<accession>X0XW33</accession>
<dbReference type="EMBL" id="BARS01055634">
    <property type="protein sequence ID" value="GAG47559.1"/>
    <property type="molecule type" value="Genomic_DNA"/>
</dbReference>
<dbReference type="Gene3D" id="3.30.750.44">
    <property type="match status" value="1"/>
</dbReference>
<proteinExistence type="predicted"/>
<keyword evidence="1" id="KW-1133">Transmembrane helix</keyword>
<protein>
    <recommendedName>
        <fullName evidence="2">Activating protease CtpA/B N-terminal domain-containing protein</fullName>
    </recommendedName>
</protein>
<feature type="domain" description="Activating protease CtpA/B N-terminal" evidence="2">
    <location>
        <begin position="24"/>
        <end position="103"/>
    </location>
</feature>
<sequence>MKLTLKQIRKAILTIALILISGGVGYWLGTNQLKITNDKFKIKSFKIINKGVPADKDLDFSLFWKVWAKLGEKYLVKKDLDEKKMFYGAIQGMTASLGDPYTV</sequence>
<dbReference type="InterPro" id="IPR055210">
    <property type="entry name" value="CtpA/B_N"/>
</dbReference>
<evidence type="ECO:0000313" key="3">
    <source>
        <dbReference type="EMBL" id="GAG47559.1"/>
    </source>
</evidence>
<reference evidence="3" key="1">
    <citation type="journal article" date="2014" name="Front. Microbiol.">
        <title>High frequency of phylogenetically diverse reductive dehalogenase-homologous genes in deep subseafloor sedimentary metagenomes.</title>
        <authorList>
            <person name="Kawai M."/>
            <person name="Futagami T."/>
            <person name="Toyoda A."/>
            <person name="Takaki Y."/>
            <person name="Nishi S."/>
            <person name="Hori S."/>
            <person name="Arai W."/>
            <person name="Tsubouchi T."/>
            <person name="Morono Y."/>
            <person name="Uchiyama I."/>
            <person name="Ito T."/>
            <person name="Fujiyama A."/>
            <person name="Inagaki F."/>
            <person name="Takami H."/>
        </authorList>
    </citation>
    <scope>NUCLEOTIDE SEQUENCE</scope>
    <source>
        <strain evidence="3">Expedition CK06-06</strain>
    </source>
</reference>
<name>X0XW33_9ZZZZ</name>
<gene>
    <name evidence="3" type="ORF">S01H1_82103</name>
</gene>
<feature type="non-terminal residue" evidence="3">
    <location>
        <position position="103"/>
    </location>
</feature>